<dbReference type="PROSITE" id="PS50005">
    <property type="entry name" value="TPR"/>
    <property type="match status" value="1"/>
</dbReference>
<dbReference type="SMART" id="SM00862">
    <property type="entry name" value="Trans_reg_C"/>
    <property type="match status" value="1"/>
</dbReference>
<reference evidence="9 10" key="2">
    <citation type="submission" date="2019-09" db="EMBL/GenBank/DDBJ databases">
        <authorList>
            <person name="Jin C."/>
        </authorList>
    </citation>
    <scope>NUCLEOTIDE SEQUENCE [LARGE SCALE GENOMIC DNA]</scope>
    <source>
        <strain evidence="9 10">AN110305</strain>
    </source>
</reference>
<organism evidence="9 10">
    <name type="scientific">Solihabitans fulvus</name>
    <dbReference type="NCBI Taxonomy" id="1892852"/>
    <lineage>
        <taxon>Bacteria</taxon>
        <taxon>Bacillati</taxon>
        <taxon>Actinomycetota</taxon>
        <taxon>Actinomycetes</taxon>
        <taxon>Pseudonocardiales</taxon>
        <taxon>Pseudonocardiaceae</taxon>
        <taxon>Solihabitans</taxon>
    </lineage>
</organism>
<dbReference type="Gene3D" id="1.25.40.10">
    <property type="entry name" value="Tetratricopeptide repeat domain"/>
    <property type="match status" value="2"/>
</dbReference>
<dbReference type="SMART" id="SM01043">
    <property type="entry name" value="BTAD"/>
    <property type="match status" value="1"/>
</dbReference>
<evidence type="ECO:0000313" key="10">
    <source>
        <dbReference type="Proteomes" id="UP000323454"/>
    </source>
</evidence>
<feature type="domain" description="OmpR/PhoB-type" evidence="8">
    <location>
        <begin position="1"/>
        <end position="89"/>
    </location>
</feature>
<dbReference type="InterPro" id="IPR027417">
    <property type="entry name" value="P-loop_NTPase"/>
</dbReference>
<dbReference type="PANTHER" id="PTHR35807:SF1">
    <property type="entry name" value="TRANSCRIPTIONAL REGULATOR REDD"/>
    <property type="match status" value="1"/>
</dbReference>
<feature type="DNA-binding region" description="OmpR/PhoB-type" evidence="6">
    <location>
        <begin position="1"/>
        <end position="89"/>
    </location>
</feature>
<dbReference type="Pfam" id="PF03704">
    <property type="entry name" value="BTAD"/>
    <property type="match status" value="1"/>
</dbReference>
<dbReference type="SUPFAM" id="SSF52540">
    <property type="entry name" value="P-loop containing nucleoside triphosphate hydrolases"/>
    <property type="match status" value="1"/>
</dbReference>
<proteinExistence type="inferred from homology"/>
<feature type="repeat" description="TPR" evidence="5">
    <location>
        <begin position="825"/>
        <end position="858"/>
    </location>
</feature>
<dbReference type="Gene3D" id="1.10.10.10">
    <property type="entry name" value="Winged helix-like DNA-binding domain superfamily/Winged helix DNA-binding domain"/>
    <property type="match status" value="1"/>
</dbReference>
<reference evidence="9 10" key="1">
    <citation type="submission" date="2019-09" db="EMBL/GenBank/DDBJ databases">
        <title>Goodfellowia gen. nov., a new genus of the Pseudonocardineae related to Actinoalloteichus, containing Goodfellowia coeruleoviolacea gen. nov., comb. nov. gen. nov., comb. nov.</title>
        <authorList>
            <person name="Labeda D."/>
        </authorList>
    </citation>
    <scope>NUCLEOTIDE SEQUENCE [LARGE SCALE GENOMIC DNA]</scope>
    <source>
        <strain evidence="9 10">AN110305</strain>
    </source>
</reference>
<dbReference type="Gene3D" id="1.10.8.430">
    <property type="entry name" value="Helical domain of apoptotic protease-activating factors"/>
    <property type="match status" value="1"/>
</dbReference>
<gene>
    <name evidence="9" type="ORF">F0L68_27065</name>
</gene>
<dbReference type="InterPro" id="IPR019734">
    <property type="entry name" value="TPR_rpt"/>
</dbReference>
<dbReference type="Pfam" id="PF00486">
    <property type="entry name" value="Trans_reg_C"/>
    <property type="match status" value="1"/>
</dbReference>
<comment type="similarity">
    <text evidence="1">Belongs to the AfsR/DnrI/RedD regulatory family.</text>
</comment>
<name>A0A5B2X040_9PSEU</name>
<dbReference type="SUPFAM" id="SSF46894">
    <property type="entry name" value="C-terminal effector domain of the bipartite response regulators"/>
    <property type="match status" value="1"/>
</dbReference>
<dbReference type="InterPro" id="IPR042197">
    <property type="entry name" value="Apaf_helical"/>
</dbReference>
<evidence type="ECO:0000259" key="8">
    <source>
        <dbReference type="PROSITE" id="PS51755"/>
    </source>
</evidence>
<dbReference type="PROSITE" id="PS51755">
    <property type="entry name" value="OMPR_PHOB"/>
    <property type="match status" value="1"/>
</dbReference>
<dbReference type="SMART" id="SM00028">
    <property type="entry name" value="TPR"/>
    <property type="match status" value="5"/>
</dbReference>
<feature type="compositionally biased region" description="Basic and acidic residues" evidence="7">
    <location>
        <begin position="238"/>
        <end position="250"/>
    </location>
</feature>
<keyword evidence="10" id="KW-1185">Reference proteome</keyword>
<evidence type="ECO:0000313" key="9">
    <source>
        <dbReference type="EMBL" id="KAA2256149.1"/>
    </source>
</evidence>
<dbReference type="GO" id="GO:0003677">
    <property type="term" value="F:DNA binding"/>
    <property type="evidence" value="ECO:0007669"/>
    <property type="project" value="UniProtKB-UniRule"/>
</dbReference>
<dbReference type="GO" id="GO:0000160">
    <property type="term" value="P:phosphorelay signal transduction system"/>
    <property type="evidence" value="ECO:0007669"/>
    <property type="project" value="InterPro"/>
</dbReference>
<dbReference type="OrthoDB" id="581105at2"/>
<dbReference type="Gene3D" id="3.40.50.300">
    <property type="entry name" value="P-loop containing nucleotide triphosphate hydrolases"/>
    <property type="match status" value="1"/>
</dbReference>
<dbReference type="GO" id="GO:0006355">
    <property type="term" value="P:regulation of DNA-templated transcription"/>
    <property type="evidence" value="ECO:0007669"/>
    <property type="project" value="InterPro"/>
</dbReference>
<dbReference type="InterPro" id="IPR036388">
    <property type="entry name" value="WH-like_DNA-bd_sf"/>
</dbReference>
<evidence type="ECO:0000256" key="7">
    <source>
        <dbReference type="SAM" id="MobiDB-lite"/>
    </source>
</evidence>
<dbReference type="AlphaFoldDB" id="A0A5B2X040"/>
<dbReference type="InterPro" id="IPR005158">
    <property type="entry name" value="BTAD"/>
</dbReference>
<feature type="region of interest" description="Disordered" evidence="7">
    <location>
        <begin position="238"/>
        <end position="261"/>
    </location>
</feature>
<dbReference type="InterPro" id="IPR001867">
    <property type="entry name" value="OmpR/PhoB-type_DNA-bd"/>
</dbReference>
<protein>
    <submittedName>
        <fullName evidence="9">Tetratricopeptide repeat protein</fullName>
    </submittedName>
</protein>
<dbReference type="Pfam" id="PF13424">
    <property type="entry name" value="TPR_12"/>
    <property type="match status" value="2"/>
</dbReference>
<evidence type="ECO:0000256" key="3">
    <source>
        <dbReference type="ARBA" id="ARBA00023125"/>
    </source>
</evidence>
<evidence type="ECO:0000256" key="1">
    <source>
        <dbReference type="ARBA" id="ARBA00005820"/>
    </source>
</evidence>
<dbReference type="InterPro" id="IPR051677">
    <property type="entry name" value="AfsR-DnrI-RedD_regulator"/>
</dbReference>
<evidence type="ECO:0000256" key="6">
    <source>
        <dbReference type="PROSITE-ProRule" id="PRU01091"/>
    </source>
</evidence>
<dbReference type="InterPro" id="IPR016032">
    <property type="entry name" value="Sig_transdc_resp-reg_C-effctor"/>
</dbReference>
<sequence>MGPIEASGAGGRARLPGSRQLALLAALLLHADRVVPVDELVEAVWGDRPPGNAAAALQTYVFRLRRALSSIEPDGNQRLTFTSGYRLRVEPGELDLAEFREHVRRAGAAEDRPEEAAAELRSALALWRGAALTAVSGRYFAAQAARLAEERLTALEERFAADLARGQDAGLVEELRGLVATHPLRERLRRHLMLALYRSGGRAEALAAYEDLRGTLVDELGVDPGPELTELRDRLLRDEDAPPVEADRGRPGARNDLPGDIADFTGREEEMRRLLDALPAGGGSAVVIEAIDGMAGIGKTTLAVHAAHRLCDRYPDGQLFTDLHGHTSEHEATDPAAALDALLRALDVPGEQIPPRLDERAALWRAELAERKVLVVLDNAASAAQVRPLLPGASGCLVLVTSRRRLADLDTAGTLSLDVLSAAESAELFGRIVGRGPAEAEPEAVGEVVELCGRLPLAIRIAAARLRTRPAWTVAHLAGRLAQDYQRLTELATGDRSVAAAFALSYHHLDEDQQRLFRLLGLHPGADFDLHAAASLAGIGLDDAERQLEHLVDVHLLDQSVLGRYRFHDLLRQHALGVARTVESEARQREALRRLVDCCLHTAFAGDRLLFPPRQPIELDPPSPGSLPRPLADETSAMAWFDAEHAGLRSVQQLAAERGWHRAVWQLAWAMNTAHAWRGNGQDDLASWRAGLAAAGHLDDPACQILAHRRLGDANARVGRHAEALDHLQLALTLAERAGDQPGQAHAHQILAWSWERMGDDERALDHASRALLLFRALGNPVWEADALNAVGWFSARLGRYEPARASCEAALNLYRRHGFRIGEAATLDSLGYVEHHSGRHAEAVEHYQAALELYRDLGNSYEEADTLDRLGRTHTAVGDLARARAVWERARDLVRAQRRGGVADRIQRQLDELPD</sequence>
<dbReference type="Proteomes" id="UP000323454">
    <property type="component" value="Unassembled WGS sequence"/>
</dbReference>
<evidence type="ECO:0000256" key="5">
    <source>
        <dbReference type="PROSITE-ProRule" id="PRU00339"/>
    </source>
</evidence>
<dbReference type="GO" id="GO:0043531">
    <property type="term" value="F:ADP binding"/>
    <property type="evidence" value="ECO:0007669"/>
    <property type="project" value="InterPro"/>
</dbReference>
<keyword evidence="2" id="KW-0805">Transcription regulation</keyword>
<keyword evidence="4" id="KW-0804">Transcription</keyword>
<dbReference type="SUPFAM" id="SSF48452">
    <property type="entry name" value="TPR-like"/>
    <property type="match status" value="2"/>
</dbReference>
<dbReference type="PRINTS" id="PR00364">
    <property type="entry name" value="DISEASERSIST"/>
</dbReference>
<comment type="caution">
    <text evidence="9">The sequence shown here is derived from an EMBL/GenBank/DDBJ whole genome shotgun (WGS) entry which is preliminary data.</text>
</comment>
<dbReference type="PANTHER" id="PTHR35807">
    <property type="entry name" value="TRANSCRIPTIONAL REGULATOR REDD-RELATED"/>
    <property type="match status" value="1"/>
</dbReference>
<keyword evidence="5" id="KW-0802">TPR repeat</keyword>
<dbReference type="CDD" id="cd15831">
    <property type="entry name" value="BTAD"/>
    <property type="match status" value="1"/>
</dbReference>
<accession>A0A5B2X040</accession>
<evidence type="ECO:0000256" key="2">
    <source>
        <dbReference type="ARBA" id="ARBA00023015"/>
    </source>
</evidence>
<dbReference type="EMBL" id="VUOB01000053">
    <property type="protein sequence ID" value="KAA2256149.1"/>
    <property type="molecule type" value="Genomic_DNA"/>
</dbReference>
<keyword evidence="3 6" id="KW-0238">DNA-binding</keyword>
<evidence type="ECO:0000256" key="4">
    <source>
        <dbReference type="ARBA" id="ARBA00023163"/>
    </source>
</evidence>
<dbReference type="InterPro" id="IPR011990">
    <property type="entry name" value="TPR-like_helical_dom_sf"/>
</dbReference>